<evidence type="ECO:0000256" key="1">
    <source>
        <dbReference type="SAM" id="Phobius"/>
    </source>
</evidence>
<feature type="transmembrane region" description="Helical" evidence="1">
    <location>
        <begin position="211"/>
        <end position="232"/>
    </location>
</feature>
<evidence type="ECO:0000313" key="2">
    <source>
        <dbReference type="EMBL" id="SEH12686.1"/>
    </source>
</evidence>
<keyword evidence="1" id="KW-1133">Transmembrane helix</keyword>
<reference evidence="3" key="1">
    <citation type="submission" date="2016-10" db="EMBL/GenBank/DDBJ databases">
        <authorList>
            <person name="Varghese N."/>
            <person name="Submissions S."/>
        </authorList>
    </citation>
    <scope>NUCLEOTIDE SEQUENCE [LARGE SCALE GENOMIC DNA]</scope>
    <source>
        <strain evidence="3">ATCC 35263</strain>
    </source>
</reference>
<feature type="transmembrane region" description="Helical" evidence="1">
    <location>
        <begin position="90"/>
        <end position="115"/>
    </location>
</feature>
<organism evidence="2 3">
    <name type="scientific">Thermoleophilum album</name>
    <dbReference type="NCBI Taxonomy" id="29539"/>
    <lineage>
        <taxon>Bacteria</taxon>
        <taxon>Bacillati</taxon>
        <taxon>Actinomycetota</taxon>
        <taxon>Thermoleophilia</taxon>
        <taxon>Thermoleophilales</taxon>
        <taxon>Thermoleophilaceae</taxon>
        <taxon>Thermoleophilum</taxon>
    </lineage>
</organism>
<protein>
    <submittedName>
        <fullName evidence="2">Stage II sporulation protein M</fullName>
    </submittedName>
</protein>
<sequence length="247" mass="26361">MAQNPMRAPAARLPVDPKRLALFQGIDDTRRALARWQNRPLAVVAPWLVRSLAIAALLLATVGVIAALSVPDPTRLYLPGYHGPAQLTDYLHILLRNSLVLALHALACVAGFIAGSSLPLQARHHRGLKRLLHERAGPAAMVFVGAATCFSLATQAYVLGGTAATLAAQLGIGRLELLVSLLPHAVPELTALFLPLAAWLTLGRQERWHELLAATLVCVALAVPVLLASGAAELTVWPRLIELFARG</sequence>
<feature type="transmembrane region" description="Helical" evidence="1">
    <location>
        <begin position="136"/>
        <end position="157"/>
    </location>
</feature>
<dbReference type="Proteomes" id="UP000222056">
    <property type="component" value="Unassembled WGS sequence"/>
</dbReference>
<keyword evidence="3" id="KW-1185">Reference proteome</keyword>
<dbReference type="OrthoDB" id="5242626at2"/>
<dbReference type="EMBL" id="FNWJ01000001">
    <property type="protein sequence ID" value="SEH12686.1"/>
    <property type="molecule type" value="Genomic_DNA"/>
</dbReference>
<keyword evidence="1" id="KW-0812">Transmembrane</keyword>
<name>A0A1H6FP81_THEAL</name>
<accession>A0A1H6FP81</accession>
<dbReference type="AlphaFoldDB" id="A0A1H6FP81"/>
<keyword evidence="1" id="KW-0472">Membrane</keyword>
<dbReference type="RefSeq" id="WP_093117060.1">
    <property type="nucleotide sequence ID" value="NZ_FNWJ01000001.1"/>
</dbReference>
<feature type="transmembrane region" description="Helical" evidence="1">
    <location>
        <begin position="177"/>
        <end position="199"/>
    </location>
</feature>
<feature type="transmembrane region" description="Helical" evidence="1">
    <location>
        <begin position="47"/>
        <end position="70"/>
    </location>
</feature>
<dbReference type="Pfam" id="PF01944">
    <property type="entry name" value="SpoIIM"/>
    <property type="match status" value="1"/>
</dbReference>
<proteinExistence type="predicted"/>
<dbReference type="InterPro" id="IPR002798">
    <property type="entry name" value="SpoIIM-like"/>
</dbReference>
<dbReference type="STRING" id="29539.SAMN02745716_1173"/>
<gene>
    <name evidence="2" type="ORF">SAMN02745716_1173</name>
</gene>
<evidence type="ECO:0000313" key="3">
    <source>
        <dbReference type="Proteomes" id="UP000222056"/>
    </source>
</evidence>